<proteinExistence type="predicted"/>
<keyword evidence="2" id="KW-1185">Reference proteome</keyword>
<gene>
    <name evidence="1" type="ORF">FHW36_102477</name>
</gene>
<dbReference type="SUPFAM" id="SSF55961">
    <property type="entry name" value="Bet v1-like"/>
    <property type="match status" value="1"/>
</dbReference>
<evidence type="ECO:0000313" key="1">
    <source>
        <dbReference type="EMBL" id="TWF42716.1"/>
    </source>
</evidence>
<dbReference type="AlphaFoldDB" id="A0A561PX80"/>
<name>A0A561PX80_9BACT</name>
<organism evidence="1 2">
    <name type="scientific">Chitinophaga polysaccharea</name>
    <dbReference type="NCBI Taxonomy" id="1293035"/>
    <lineage>
        <taxon>Bacteria</taxon>
        <taxon>Pseudomonadati</taxon>
        <taxon>Bacteroidota</taxon>
        <taxon>Chitinophagia</taxon>
        <taxon>Chitinophagales</taxon>
        <taxon>Chitinophagaceae</taxon>
        <taxon>Chitinophaga</taxon>
    </lineage>
</organism>
<accession>A0A561PX80</accession>
<dbReference type="InterPro" id="IPR023393">
    <property type="entry name" value="START-like_dom_sf"/>
</dbReference>
<dbReference type="EMBL" id="VIWO01000002">
    <property type="protein sequence ID" value="TWF42716.1"/>
    <property type="molecule type" value="Genomic_DNA"/>
</dbReference>
<dbReference type="InterPro" id="IPR019587">
    <property type="entry name" value="Polyketide_cyclase/dehydratase"/>
</dbReference>
<comment type="caution">
    <text evidence="1">The sequence shown here is derived from an EMBL/GenBank/DDBJ whole genome shotgun (WGS) entry which is preliminary data.</text>
</comment>
<reference evidence="1 2" key="1">
    <citation type="submission" date="2019-06" db="EMBL/GenBank/DDBJ databases">
        <title>Sorghum-associated microbial communities from plants grown in Nebraska, USA.</title>
        <authorList>
            <person name="Schachtman D."/>
        </authorList>
    </citation>
    <scope>NUCLEOTIDE SEQUENCE [LARGE SCALE GENOMIC DNA]</scope>
    <source>
        <strain evidence="1 2">1209</strain>
    </source>
</reference>
<dbReference type="Proteomes" id="UP000320811">
    <property type="component" value="Unassembled WGS sequence"/>
</dbReference>
<sequence>MFDYHKYTYYICTYKIITHVKNITIMWSQSHTIVTKSATKEQMWKLFADVNNWHTWDDGIEYARLDGKFEKGNHFLLKPKNGPKVKIELFDIVPNKRFVDLTRFPLAKMYGEHTFEETPEGLKITTTMTVSGALGFLWKKIVAQDIVNGLPADMENQIQVASKL</sequence>
<protein>
    <submittedName>
        <fullName evidence="1">Polyketide cyclase/dehydrase/lipid transport protein</fullName>
    </submittedName>
</protein>
<evidence type="ECO:0000313" key="2">
    <source>
        <dbReference type="Proteomes" id="UP000320811"/>
    </source>
</evidence>
<dbReference type="Pfam" id="PF10604">
    <property type="entry name" value="Polyketide_cyc2"/>
    <property type="match status" value="1"/>
</dbReference>
<dbReference type="Gene3D" id="3.30.530.20">
    <property type="match status" value="1"/>
</dbReference>